<name>A0A494Z3C5_9BACI</name>
<feature type="domain" description="VTC" evidence="1">
    <location>
        <begin position="8"/>
        <end position="234"/>
    </location>
</feature>
<dbReference type="RefSeq" id="WP_121129657.1">
    <property type="nucleotide sequence ID" value="NZ_JBHUFK010000033.1"/>
</dbReference>
<proteinExistence type="predicted"/>
<evidence type="ECO:0000313" key="3">
    <source>
        <dbReference type="Proteomes" id="UP000281813"/>
    </source>
</evidence>
<organism evidence="2 3">
    <name type="scientific">Oceanobacillus bengalensis</name>
    <dbReference type="NCBI Taxonomy" id="1435466"/>
    <lineage>
        <taxon>Bacteria</taxon>
        <taxon>Bacillati</taxon>
        <taxon>Bacillota</taxon>
        <taxon>Bacilli</taxon>
        <taxon>Bacillales</taxon>
        <taxon>Bacillaceae</taxon>
        <taxon>Oceanobacillus</taxon>
    </lineage>
</organism>
<dbReference type="OrthoDB" id="185578at2"/>
<evidence type="ECO:0000259" key="1">
    <source>
        <dbReference type="Pfam" id="PF09359"/>
    </source>
</evidence>
<dbReference type="Proteomes" id="UP000281813">
    <property type="component" value="Unassembled WGS sequence"/>
</dbReference>
<dbReference type="InterPro" id="IPR018966">
    <property type="entry name" value="VTC_domain"/>
</dbReference>
<dbReference type="Pfam" id="PF09359">
    <property type="entry name" value="VTC"/>
    <property type="match status" value="1"/>
</dbReference>
<dbReference type="Gene3D" id="3.20.100.30">
    <property type="entry name" value="VTC, catalytic tunnel domain"/>
    <property type="match status" value="1"/>
</dbReference>
<reference evidence="2 3" key="1">
    <citation type="journal article" date="2015" name="Antonie Van Leeuwenhoek">
        <title>Oceanobacillus bengalensis sp. nov., a bacterium isolated from seawater of the Bay of Bengal.</title>
        <authorList>
            <person name="Yongchang O."/>
            <person name="Xiang W."/>
            <person name="Wang G."/>
        </authorList>
    </citation>
    <scope>NUCLEOTIDE SEQUENCE [LARGE SCALE GENOMIC DNA]</scope>
    <source>
        <strain evidence="2 3">MCCC 1K00260</strain>
    </source>
</reference>
<dbReference type="InterPro" id="IPR042267">
    <property type="entry name" value="VTC_sf"/>
</dbReference>
<accession>A0A494Z3C5</accession>
<keyword evidence="3" id="KW-1185">Reference proteome</keyword>
<dbReference type="AlphaFoldDB" id="A0A494Z3C5"/>
<dbReference type="CDD" id="cd07750">
    <property type="entry name" value="PolyPPase_VTC_like"/>
    <property type="match status" value="1"/>
</dbReference>
<comment type="caution">
    <text evidence="2">The sequence shown here is derived from an EMBL/GenBank/DDBJ whole genome shotgun (WGS) entry which is preliminary data.</text>
</comment>
<protein>
    <submittedName>
        <fullName evidence="2">Polyphosphate polymerase domain-containing protein</fullName>
    </submittedName>
</protein>
<dbReference type="EMBL" id="RBZO01000007">
    <property type="protein sequence ID" value="RKQ16804.1"/>
    <property type="molecule type" value="Genomic_DNA"/>
</dbReference>
<gene>
    <name evidence="2" type="ORF">D8M05_06005</name>
</gene>
<dbReference type="GO" id="GO:0006799">
    <property type="term" value="P:polyphosphate biosynthetic process"/>
    <property type="evidence" value="ECO:0007669"/>
    <property type="project" value="UniProtKB-ARBA"/>
</dbReference>
<evidence type="ECO:0000313" key="2">
    <source>
        <dbReference type="EMBL" id="RKQ16804.1"/>
    </source>
</evidence>
<sequence>MTIEIFRRREQKYLITTDQYSELVYQLLPYMRPDKFGVDGMYTVTSLYFESSDYKIYFETKNKLRYRQKLRLRIYNDTDINSTAFFEVKQKHKDVVNKRRMLLPLKEAYRYLERLENCSLDSYETSNLQVLREIDYFRSLYRLEPAMVVSYDRHALHCIYDPDLRITFDHNLRCRNDDLQVEKGPHGINFIDKNLIVLEVKVNDSVPLWLTRILQQINCKQRSASKFCTSLELLKQNKLPNQITTENIELGAM</sequence>